<accession>A0A1I5AAF2</accession>
<dbReference type="InterPro" id="IPR029058">
    <property type="entry name" value="AB_hydrolase_fold"/>
</dbReference>
<sequence>MADTVPLPATDVADTGDGPPVLFSHGTLLDRTMFLPQTEALAGSYRTIAWTSRAGTTRYGTERSLDDLVTDTLVIADDAGVGRFVLAGMSVGGFMAVELALRYPERVAGLVLMATQSAAYTAQQRQEFGALLEPLDTEGPIPESVIDAFRPVIFGERALAERPELVERWTTAWRGRPARSLYGEYRSWIDKPDRTADLARISVPTLVLHGEDDNGIALEHARTMHAHLPDSTYAPITGAGHLLTEEQPEAVTAALTDWLRTAHPWEGPA</sequence>
<proteinExistence type="predicted"/>
<dbReference type="AlphaFoldDB" id="A0A1I5AAF2"/>
<dbReference type="InterPro" id="IPR050471">
    <property type="entry name" value="AB_hydrolase"/>
</dbReference>
<dbReference type="GO" id="GO:0003824">
    <property type="term" value="F:catalytic activity"/>
    <property type="evidence" value="ECO:0007669"/>
    <property type="project" value="UniProtKB-ARBA"/>
</dbReference>
<evidence type="ECO:0000313" key="3">
    <source>
        <dbReference type="Proteomes" id="UP000199614"/>
    </source>
</evidence>
<name>A0A1I5AAF2_PSUAM</name>
<dbReference type="PRINTS" id="PR00111">
    <property type="entry name" value="ABHYDROLASE"/>
</dbReference>
<dbReference type="Proteomes" id="UP000199614">
    <property type="component" value="Unassembled WGS sequence"/>
</dbReference>
<dbReference type="SUPFAM" id="SSF53474">
    <property type="entry name" value="alpha/beta-Hydrolases"/>
    <property type="match status" value="1"/>
</dbReference>
<dbReference type="PANTHER" id="PTHR43433">
    <property type="entry name" value="HYDROLASE, ALPHA/BETA FOLD FAMILY PROTEIN"/>
    <property type="match status" value="1"/>
</dbReference>
<organism evidence="2 3">
    <name type="scientific">Pseudonocardia ammonioxydans</name>
    <dbReference type="NCBI Taxonomy" id="260086"/>
    <lineage>
        <taxon>Bacteria</taxon>
        <taxon>Bacillati</taxon>
        <taxon>Actinomycetota</taxon>
        <taxon>Actinomycetes</taxon>
        <taxon>Pseudonocardiales</taxon>
        <taxon>Pseudonocardiaceae</taxon>
        <taxon>Pseudonocardia</taxon>
    </lineage>
</organism>
<dbReference type="STRING" id="260086.SAMN05216207_101762"/>
<dbReference type="InterPro" id="IPR000073">
    <property type="entry name" value="AB_hydrolase_1"/>
</dbReference>
<keyword evidence="3" id="KW-1185">Reference proteome</keyword>
<dbReference type="PANTHER" id="PTHR43433:SF5">
    <property type="entry name" value="AB HYDROLASE-1 DOMAIN-CONTAINING PROTEIN"/>
    <property type="match status" value="1"/>
</dbReference>
<gene>
    <name evidence="2" type="ORF">SAMN05216207_101762</name>
</gene>
<evidence type="ECO:0000313" key="2">
    <source>
        <dbReference type="EMBL" id="SFN59422.1"/>
    </source>
</evidence>
<dbReference type="Gene3D" id="3.40.50.1820">
    <property type="entry name" value="alpha/beta hydrolase"/>
    <property type="match status" value="1"/>
</dbReference>
<protein>
    <submittedName>
        <fullName evidence="2">Pimeloyl-ACP methyl ester carboxylesterase</fullName>
    </submittedName>
</protein>
<feature type="domain" description="AB hydrolase-1" evidence="1">
    <location>
        <begin position="21"/>
        <end position="253"/>
    </location>
</feature>
<reference evidence="2 3" key="1">
    <citation type="submission" date="2016-10" db="EMBL/GenBank/DDBJ databases">
        <authorList>
            <person name="de Groot N.N."/>
        </authorList>
    </citation>
    <scope>NUCLEOTIDE SEQUENCE [LARGE SCALE GENOMIC DNA]</scope>
    <source>
        <strain evidence="2 3">CGMCC 4.1877</strain>
    </source>
</reference>
<dbReference type="Pfam" id="PF12697">
    <property type="entry name" value="Abhydrolase_6"/>
    <property type="match status" value="1"/>
</dbReference>
<evidence type="ECO:0000259" key="1">
    <source>
        <dbReference type="Pfam" id="PF12697"/>
    </source>
</evidence>
<dbReference type="RefSeq" id="WP_245773590.1">
    <property type="nucleotide sequence ID" value="NZ_FOUY01000017.1"/>
</dbReference>
<dbReference type="EMBL" id="FOUY01000017">
    <property type="protein sequence ID" value="SFN59422.1"/>
    <property type="molecule type" value="Genomic_DNA"/>
</dbReference>